<accession>A0A484BVM8</accession>
<dbReference type="OrthoDB" id="8063538at2759"/>
<reference evidence="3 4" key="1">
    <citation type="journal article" date="2019" name="J. Hered.">
        <title>An Improved Genome Assembly for Drosophila navojoa, the Basal Species in the mojavensis Cluster.</title>
        <authorList>
            <person name="Vanderlinde T."/>
            <person name="Dupim E.G."/>
            <person name="Nazario-Yepiz N.O."/>
            <person name="Carvalho A.B."/>
        </authorList>
    </citation>
    <scope>NUCLEOTIDE SEQUENCE [LARGE SCALE GENOMIC DNA]</scope>
    <source>
        <strain evidence="3">Navoj_Jal97</strain>
        <tissue evidence="3">Whole organism</tissue>
    </source>
</reference>
<feature type="signal peptide" evidence="2">
    <location>
        <begin position="1"/>
        <end position="19"/>
    </location>
</feature>
<dbReference type="OMA" id="MKCALIF"/>
<dbReference type="PROSITE" id="PS51257">
    <property type="entry name" value="PROKAR_LIPOPROTEIN"/>
    <property type="match status" value="1"/>
</dbReference>
<comment type="caution">
    <text evidence="3">The sequence shown here is derived from an EMBL/GenBank/DDBJ whole genome shotgun (WGS) entry which is preliminary data.</text>
</comment>
<dbReference type="Proteomes" id="UP000295192">
    <property type="component" value="Unassembled WGS sequence"/>
</dbReference>
<evidence type="ECO:0000313" key="4">
    <source>
        <dbReference type="Proteomes" id="UP000295192"/>
    </source>
</evidence>
<feature type="chain" id="PRO_5019860630" evidence="2">
    <location>
        <begin position="20"/>
        <end position="307"/>
    </location>
</feature>
<dbReference type="AlphaFoldDB" id="A0A484BVM8"/>
<sequence length="307" mass="32121">MKSTLIFTLLAVTFGCSCAAPFDLNDLFLGRNAPVDRETPQDVVKRQVLSNADGQLKQVSFQTLIGSLENSLFQSALSLNGASAAGSEVVEVKPVAAIEPLESNEHSISKRSEDAVSTTAAPAEADGSQERKILLQTTKKVPLSDESGPAHLIIDRVSVLPQNGVSVPLIPTFQVHHTKITSATITEDANKDSSDGKQTKISITKTSITSTAPVESVEAQSTSASTSTSTSTSTSAKPEQASTTEKATTSESSSSSSTTTTTPSSTTTTSTTTAADQPIVKLKQVEEKLKAKVAEVEAEPVILTARV</sequence>
<name>A0A484BVM8_DRONA</name>
<organism evidence="3 4">
    <name type="scientific">Drosophila navojoa</name>
    <name type="common">Fruit fly</name>
    <dbReference type="NCBI Taxonomy" id="7232"/>
    <lineage>
        <taxon>Eukaryota</taxon>
        <taxon>Metazoa</taxon>
        <taxon>Ecdysozoa</taxon>
        <taxon>Arthropoda</taxon>
        <taxon>Hexapoda</taxon>
        <taxon>Insecta</taxon>
        <taxon>Pterygota</taxon>
        <taxon>Neoptera</taxon>
        <taxon>Endopterygota</taxon>
        <taxon>Diptera</taxon>
        <taxon>Brachycera</taxon>
        <taxon>Muscomorpha</taxon>
        <taxon>Ephydroidea</taxon>
        <taxon>Drosophilidae</taxon>
        <taxon>Drosophila</taxon>
    </lineage>
</organism>
<feature type="compositionally biased region" description="Low complexity" evidence="1">
    <location>
        <begin position="221"/>
        <end position="275"/>
    </location>
</feature>
<feature type="region of interest" description="Disordered" evidence="1">
    <location>
        <begin position="103"/>
        <end position="131"/>
    </location>
</feature>
<keyword evidence="4" id="KW-1185">Reference proteome</keyword>
<proteinExistence type="predicted"/>
<feature type="compositionally biased region" description="Basic and acidic residues" evidence="1">
    <location>
        <begin position="103"/>
        <end position="114"/>
    </location>
</feature>
<keyword evidence="2" id="KW-0732">Signal</keyword>
<feature type="region of interest" description="Disordered" evidence="1">
    <location>
        <begin position="207"/>
        <end position="278"/>
    </location>
</feature>
<gene>
    <name evidence="3" type="ORF">AWZ03_000432</name>
</gene>
<evidence type="ECO:0000256" key="2">
    <source>
        <dbReference type="SAM" id="SignalP"/>
    </source>
</evidence>
<dbReference type="KEGG" id="dnv:108651022"/>
<dbReference type="EMBL" id="LSRL02000002">
    <property type="protein sequence ID" value="TDG52889.1"/>
    <property type="molecule type" value="Genomic_DNA"/>
</dbReference>
<evidence type="ECO:0000313" key="3">
    <source>
        <dbReference type="EMBL" id="TDG52889.1"/>
    </source>
</evidence>
<protein>
    <submittedName>
        <fullName evidence="3">Uncharacterized protein</fullName>
    </submittedName>
</protein>
<evidence type="ECO:0000256" key="1">
    <source>
        <dbReference type="SAM" id="MobiDB-lite"/>
    </source>
</evidence>